<dbReference type="PANTHER" id="PTHR30627:SF24">
    <property type="entry name" value="PENICILLIN-BINDING PROTEIN 4B"/>
    <property type="match status" value="1"/>
</dbReference>
<reference evidence="4" key="1">
    <citation type="submission" date="2024-05" db="EMBL/GenBank/DDBJ databases">
        <title>Isolation and characterization of Sporomusa carbonis sp. nov., a carboxydotrophic hydrogenogen in the genus of Sporomusa isolated from a charcoal burning pile.</title>
        <authorList>
            <person name="Boeer T."/>
            <person name="Rosenbaum F."/>
            <person name="Eysell L."/>
            <person name="Mueller V."/>
            <person name="Daniel R."/>
            <person name="Poehlein A."/>
        </authorList>
    </citation>
    <scope>NUCLEOTIDE SEQUENCE [LARGE SCALE GENOMIC DNA]</scope>
    <source>
        <strain evidence="4">DSM 3132</strain>
    </source>
</reference>
<dbReference type="Gene3D" id="3.40.710.10">
    <property type="entry name" value="DD-peptidase/beta-lactamase superfamily"/>
    <property type="match status" value="1"/>
</dbReference>
<keyword evidence="1" id="KW-0812">Transmembrane</keyword>
<dbReference type="RefSeq" id="WP_093791485.1">
    <property type="nucleotide sequence ID" value="NZ_CP155571.1"/>
</dbReference>
<feature type="domain" description="Penicillin binding protein A dimerisation" evidence="3">
    <location>
        <begin position="66"/>
        <end position="127"/>
    </location>
</feature>
<evidence type="ECO:0000313" key="4">
    <source>
        <dbReference type="EMBL" id="XFO72719.1"/>
    </source>
</evidence>
<dbReference type="InterPro" id="IPR050515">
    <property type="entry name" value="Beta-lactam/transpept"/>
</dbReference>
<dbReference type="InterPro" id="IPR054120">
    <property type="entry name" value="PBPA_dimer"/>
</dbReference>
<evidence type="ECO:0000259" key="2">
    <source>
        <dbReference type="Pfam" id="PF00905"/>
    </source>
</evidence>
<gene>
    <name evidence="4" type="primary">pbpA</name>
    <name evidence="4" type="ORF">SPACI_027720</name>
</gene>
<dbReference type="Proteomes" id="UP000216052">
    <property type="component" value="Chromosome"/>
</dbReference>
<evidence type="ECO:0000313" key="5">
    <source>
        <dbReference type="Proteomes" id="UP000216052"/>
    </source>
</evidence>
<feature type="transmembrane region" description="Helical" evidence="1">
    <location>
        <begin position="21"/>
        <end position="42"/>
    </location>
</feature>
<dbReference type="InterPro" id="IPR012338">
    <property type="entry name" value="Beta-lactam/transpept-like"/>
</dbReference>
<dbReference type="Gene3D" id="3.90.1310.10">
    <property type="entry name" value="Penicillin-binding protein 2a (Domain 2)"/>
    <property type="match status" value="1"/>
</dbReference>
<keyword evidence="5" id="KW-1185">Reference proteome</keyword>
<dbReference type="SUPFAM" id="SSF56601">
    <property type="entry name" value="beta-lactamase/transpeptidase-like"/>
    <property type="match status" value="1"/>
</dbReference>
<dbReference type="PANTHER" id="PTHR30627">
    <property type="entry name" value="PEPTIDOGLYCAN D,D-TRANSPEPTIDASE"/>
    <property type="match status" value="1"/>
</dbReference>
<keyword evidence="1" id="KW-0472">Membrane</keyword>
<evidence type="ECO:0000259" key="3">
    <source>
        <dbReference type="Pfam" id="PF21922"/>
    </source>
</evidence>
<accession>A0ABZ3J3U8</accession>
<organism evidence="4 5">
    <name type="scientific">Sporomusa acidovorans (strain ATCC 49682 / DSM 3132 / Mol)</name>
    <dbReference type="NCBI Taxonomy" id="1123286"/>
    <lineage>
        <taxon>Bacteria</taxon>
        <taxon>Bacillati</taxon>
        <taxon>Bacillota</taxon>
        <taxon>Negativicutes</taxon>
        <taxon>Selenomonadales</taxon>
        <taxon>Sporomusaceae</taxon>
        <taxon>Sporomusa</taxon>
    </lineage>
</organism>
<keyword evidence="1" id="KW-1133">Transmembrane helix</keyword>
<evidence type="ECO:0000256" key="1">
    <source>
        <dbReference type="SAM" id="Phobius"/>
    </source>
</evidence>
<protein>
    <submittedName>
        <fullName evidence="4">Penicillin-binding protein A</fullName>
    </submittedName>
</protein>
<proteinExistence type="predicted"/>
<dbReference type="Pfam" id="PF00905">
    <property type="entry name" value="Transpeptidase"/>
    <property type="match status" value="1"/>
</dbReference>
<dbReference type="EMBL" id="CP155571">
    <property type="protein sequence ID" value="XFO72719.1"/>
    <property type="molecule type" value="Genomic_DNA"/>
</dbReference>
<feature type="domain" description="Penicillin-binding protein transpeptidase" evidence="2">
    <location>
        <begin position="168"/>
        <end position="473"/>
    </location>
</feature>
<dbReference type="Pfam" id="PF21922">
    <property type="entry name" value="PBP_dimer_2"/>
    <property type="match status" value="1"/>
</dbReference>
<sequence length="478" mass="51653">MNTNDNSHKAIRKSIRKSIRKTALISIGLLLVLLSYVTYIQIIESDTLAFHPLNRRTAEASRKVERGQITDIHGKILAVSKLADQKYYQREYPYDKIFAHVVGYDNPKYGKTGIESVYDGYLSGQINPERRLGAISHLFSNGAGNTVMLTVDAQIQQVAYQALGNNRGAIVVMSPKTGAILALVSRPSFDPNTLETDWENVSQSANSLLLNRATQGLYPPGSIIKVLVAQAVLAEKLADKNRQFTCTGSLKIGPDYILPEANNQAHGKLNLEQALAVSCNVTFGQLALDLGRTKMAKYFEQYGFTQQINSDFQESVSKLPNFARLSDGDLAQTGIGQGSLLVTPLRMAMLASTFANKGIIMKPYLVQKIIAPNGSIIKETTPEKWLTPSESNWASQVAAMMVSVVNEGTGSGAALRGIQVAGKTGTAENPHGNPHAWFIGFAPADNPQVAIAVIVENAGSGGKTAAPLARQVLSQALR</sequence>
<dbReference type="InterPro" id="IPR001460">
    <property type="entry name" value="PCN-bd_Tpept"/>
</dbReference>
<name>A0ABZ3J3U8_SPOA4</name>